<gene>
    <name evidence="2" type="ORF">SAMN04488508_103452</name>
</gene>
<dbReference type="STRING" id="570521.SAMN04488508_103452"/>
<name>A0A1M6EKL9_9FLAO</name>
<keyword evidence="1" id="KW-0472">Membrane</keyword>
<proteinExistence type="predicted"/>
<keyword evidence="1" id="KW-1133">Transmembrane helix</keyword>
<dbReference type="OrthoDB" id="1186626at2"/>
<evidence type="ECO:0000313" key="3">
    <source>
        <dbReference type="Proteomes" id="UP000184432"/>
    </source>
</evidence>
<protein>
    <submittedName>
        <fullName evidence="2">Uncharacterized protein</fullName>
    </submittedName>
</protein>
<dbReference type="EMBL" id="FQYP01000003">
    <property type="protein sequence ID" value="SHI86003.1"/>
    <property type="molecule type" value="Genomic_DNA"/>
</dbReference>
<dbReference type="AlphaFoldDB" id="A0A1M6EKL9"/>
<accession>A0A1M6EKL9</accession>
<sequence length="403" mass="44793">MIQQVLSYNPTGKTFLALEHSGQNGSSPIQGILVLLKKGELDIVKSFSAQQVSGIPDLQKSLHKVSLAITDDNVLVKEVNNINSDGEVLSDAFPNLNLEDFYYQVLKTQNKSFVAVCRKQYVDELIDNYQKEGITVTDVSLGNLKAASIVTYIRNDELITNSGVIQLQNGEIVTILPKNDALELLYSIDGLSVNSAHLLSLSLIIDALSPQAVITGNIEEKNAHLQKQYQEVSFFKKALQYGVGFLLITLLINFFVFNSKYKKWQGLQEEIQVYTNQNESIKKQQSVVLTKEAIVNSILTTGFSKSSFYMDQIVQSLPTSVLLKSFTYQPISKTIRADKPISIKEHTVSVTGTSIDKANFTVWLNTIEHLDFVNTVTIINYGTSTNNTSSFEITIDLADDTTK</sequence>
<dbReference type="RefSeq" id="WP_073315781.1">
    <property type="nucleotide sequence ID" value="NZ_FQYP01000003.1"/>
</dbReference>
<organism evidence="2 3">
    <name type="scientific">Aquimarina spongiae</name>
    <dbReference type="NCBI Taxonomy" id="570521"/>
    <lineage>
        <taxon>Bacteria</taxon>
        <taxon>Pseudomonadati</taxon>
        <taxon>Bacteroidota</taxon>
        <taxon>Flavobacteriia</taxon>
        <taxon>Flavobacteriales</taxon>
        <taxon>Flavobacteriaceae</taxon>
        <taxon>Aquimarina</taxon>
    </lineage>
</organism>
<keyword evidence="3" id="KW-1185">Reference proteome</keyword>
<keyword evidence="1" id="KW-0812">Transmembrane</keyword>
<feature type="transmembrane region" description="Helical" evidence="1">
    <location>
        <begin position="238"/>
        <end position="257"/>
    </location>
</feature>
<evidence type="ECO:0000256" key="1">
    <source>
        <dbReference type="SAM" id="Phobius"/>
    </source>
</evidence>
<reference evidence="3" key="1">
    <citation type="submission" date="2016-11" db="EMBL/GenBank/DDBJ databases">
        <authorList>
            <person name="Varghese N."/>
            <person name="Submissions S."/>
        </authorList>
    </citation>
    <scope>NUCLEOTIDE SEQUENCE [LARGE SCALE GENOMIC DNA]</scope>
    <source>
        <strain evidence="3">DSM 22623</strain>
    </source>
</reference>
<dbReference type="Proteomes" id="UP000184432">
    <property type="component" value="Unassembled WGS sequence"/>
</dbReference>
<evidence type="ECO:0000313" key="2">
    <source>
        <dbReference type="EMBL" id="SHI86003.1"/>
    </source>
</evidence>